<keyword evidence="1" id="KW-1133">Transmembrane helix</keyword>
<dbReference type="RefSeq" id="WP_141965597.1">
    <property type="nucleotide sequence ID" value="NZ_VFPO01000001.1"/>
</dbReference>
<dbReference type="OrthoDB" id="3773715at2"/>
<keyword evidence="1" id="KW-0472">Membrane</keyword>
<reference evidence="2 3" key="1">
    <citation type="submission" date="2019-06" db="EMBL/GenBank/DDBJ databases">
        <title>Sequencing the genomes of 1000 actinobacteria strains.</title>
        <authorList>
            <person name="Klenk H.-P."/>
        </authorList>
    </citation>
    <scope>NUCLEOTIDE SEQUENCE [LARGE SCALE GENOMIC DNA]</scope>
    <source>
        <strain evidence="2 3">DSM 45043</strain>
    </source>
</reference>
<evidence type="ECO:0000256" key="1">
    <source>
        <dbReference type="SAM" id="Phobius"/>
    </source>
</evidence>
<name>A0A543I7D0_9ACTN</name>
<evidence type="ECO:0000313" key="2">
    <source>
        <dbReference type="EMBL" id="TQM66504.1"/>
    </source>
</evidence>
<proteinExistence type="predicted"/>
<sequence length="138" mass="14994">METNRDTVLELYKLAVETADRTSARRGTANAFFLTVQTALTGVTAALPAGNAFTVTAVYLAALLLCGAWWVQLRTYKDLNRAKFATITALETTLPAALFTDEWANRPSGYVDLGLAERVIPYVFAAIHTLAYASMITA</sequence>
<dbReference type="Proteomes" id="UP000316706">
    <property type="component" value="Unassembled WGS sequence"/>
</dbReference>
<keyword evidence="3" id="KW-1185">Reference proteome</keyword>
<accession>A0A543I7D0</accession>
<gene>
    <name evidence="2" type="ORF">FHX41_0078</name>
</gene>
<dbReference type="Pfam" id="PF24838">
    <property type="entry name" value="8xMP"/>
    <property type="match status" value="1"/>
</dbReference>
<dbReference type="InterPro" id="IPR056918">
    <property type="entry name" value="8xMP"/>
</dbReference>
<evidence type="ECO:0000313" key="3">
    <source>
        <dbReference type="Proteomes" id="UP000316706"/>
    </source>
</evidence>
<dbReference type="AlphaFoldDB" id="A0A543I7D0"/>
<comment type="caution">
    <text evidence="2">The sequence shown here is derived from an EMBL/GenBank/DDBJ whole genome shotgun (WGS) entry which is preliminary data.</text>
</comment>
<feature type="transmembrane region" description="Helical" evidence="1">
    <location>
        <begin position="29"/>
        <end position="47"/>
    </location>
</feature>
<dbReference type="EMBL" id="VFPO01000001">
    <property type="protein sequence ID" value="TQM66504.1"/>
    <property type="molecule type" value="Genomic_DNA"/>
</dbReference>
<feature type="transmembrane region" description="Helical" evidence="1">
    <location>
        <begin position="53"/>
        <end position="71"/>
    </location>
</feature>
<organism evidence="2 3">
    <name type="scientific">Actinomadura hallensis</name>
    <dbReference type="NCBI Taxonomy" id="337895"/>
    <lineage>
        <taxon>Bacteria</taxon>
        <taxon>Bacillati</taxon>
        <taxon>Actinomycetota</taxon>
        <taxon>Actinomycetes</taxon>
        <taxon>Streptosporangiales</taxon>
        <taxon>Thermomonosporaceae</taxon>
        <taxon>Actinomadura</taxon>
    </lineage>
</organism>
<keyword evidence="1" id="KW-0812">Transmembrane</keyword>
<protein>
    <submittedName>
        <fullName evidence="2">Uncharacterized protein</fullName>
    </submittedName>
</protein>